<reference evidence="3" key="1">
    <citation type="submission" date="2023-07" db="EMBL/GenBank/DDBJ databases">
        <title>Black Yeasts Isolated from many extreme environments.</title>
        <authorList>
            <person name="Coleine C."/>
            <person name="Stajich J.E."/>
            <person name="Selbmann L."/>
        </authorList>
    </citation>
    <scope>NUCLEOTIDE SEQUENCE</scope>
    <source>
        <strain evidence="3">CCFEE 5485</strain>
    </source>
</reference>
<evidence type="ECO:0000256" key="1">
    <source>
        <dbReference type="SAM" id="MobiDB-lite"/>
    </source>
</evidence>
<keyword evidence="4" id="KW-1185">Reference proteome</keyword>
<proteinExistence type="predicted"/>
<feature type="compositionally biased region" description="Basic and acidic residues" evidence="1">
    <location>
        <begin position="243"/>
        <end position="265"/>
    </location>
</feature>
<comment type="caution">
    <text evidence="3">The sequence shown here is derived from an EMBL/GenBank/DDBJ whole genome shotgun (WGS) entry which is preliminary data.</text>
</comment>
<gene>
    <name evidence="3" type="ORF">LTR78_002418</name>
</gene>
<feature type="region of interest" description="Disordered" evidence="1">
    <location>
        <begin position="219"/>
        <end position="299"/>
    </location>
</feature>
<evidence type="ECO:0000313" key="3">
    <source>
        <dbReference type="EMBL" id="KAK3677568.1"/>
    </source>
</evidence>
<evidence type="ECO:0000313" key="4">
    <source>
        <dbReference type="Proteomes" id="UP001274830"/>
    </source>
</evidence>
<keyword evidence="2" id="KW-0472">Membrane</keyword>
<keyword evidence="2" id="KW-0812">Transmembrane</keyword>
<dbReference type="Proteomes" id="UP001274830">
    <property type="component" value="Unassembled WGS sequence"/>
</dbReference>
<dbReference type="AlphaFoldDB" id="A0AAE0WTL3"/>
<feature type="transmembrane region" description="Helical" evidence="2">
    <location>
        <begin position="348"/>
        <end position="374"/>
    </location>
</feature>
<sequence length="378" mass="41477">MYLRAIVPSVSRYCLYLKNFRHHPPLRLPSNYGAGKCTNARPLPPLVTIFMVSKAFFDVAAKAFVTNHDSQVLIGLCLVSSPDSIVSRYTKSLRCRWDLYTIMGSLRNLEVLAIEAEVQLFDDESPKDVLHEETSKPDLQSMLIFRVLSGHPKLQNLVLKPAAPDRNYPTSFFWLRNVKALESVINMALLKNKNPGDYVNQDVGKAHPQIELESIASDADEGDMDGHSPTGSPGPSSNVESIENGRYDPPELNKRAPGYHKDSKVDASVQSAEEETGDRAGVPTRDSSQTVADSKTRREAVPGVAHLPVLYVDPETQTCSDDADQSHMRSATDDGVLAEQQSFIGPKLLLGIVMGEAIEAVIAVAVLLAVWLVVSKEV</sequence>
<evidence type="ECO:0000256" key="2">
    <source>
        <dbReference type="SAM" id="Phobius"/>
    </source>
</evidence>
<organism evidence="3 4">
    <name type="scientific">Recurvomyces mirabilis</name>
    <dbReference type="NCBI Taxonomy" id="574656"/>
    <lineage>
        <taxon>Eukaryota</taxon>
        <taxon>Fungi</taxon>
        <taxon>Dikarya</taxon>
        <taxon>Ascomycota</taxon>
        <taxon>Pezizomycotina</taxon>
        <taxon>Dothideomycetes</taxon>
        <taxon>Dothideomycetidae</taxon>
        <taxon>Mycosphaerellales</taxon>
        <taxon>Teratosphaeriaceae</taxon>
        <taxon>Recurvomyces</taxon>
    </lineage>
</organism>
<keyword evidence="2" id="KW-1133">Transmembrane helix</keyword>
<accession>A0AAE0WTL3</accession>
<protein>
    <submittedName>
        <fullName evidence="3">Uncharacterized protein</fullName>
    </submittedName>
</protein>
<dbReference type="EMBL" id="JAUTXT010000006">
    <property type="protein sequence ID" value="KAK3677568.1"/>
    <property type="molecule type" value="Genomic_DNA"/>
</dbReference>
<name>A0AAE0WTL3_9PEZI</name>
<feature type="compositionally biased region" description="Low complexity" evidence="1">
    <location>
        <begin position="227"/>
        <end position="237"/>
    </location>
</feature>